<dbReference type="GO" id="GO:0004853">
    <property type="term" value="F:uroporphyrinogen decarboxylase activity"/>
    <property type="evidence" value="ECO:0007669"/>
    <property type="project" value="UniProtKB-UniRule"/>
</dbReference>
<dbReference type="GO" id="GO:0005829">
    <property type="term" value="C:cytosol"/>
    <property type="evidence" value="ECO:0007669"/>
    <property type="project" value="TreeGrafter"/>
</dbReference>
<keyword evidence="4" id="KW-0210">Decarboxylase</keyword>
<comment type="similarity">
    <text evidence="2">Belongs to the uroporphyrinogen decarboxylase family.</text>
</comment>
<dbReference type="InterPro" id="IPR000257">
    <property type="entry name" value="Uroporphyrinogen_deCOase"/>
</dbReference>
<keyword evidence="10" id="KW-1185">Reference proteome</keyword>
<sequence>MDNKTEPILLQTLRGKATSRPPFWFMRQAGRVLPNYLKLKENYTFWQMMQNPKVAAEVTLMPVYDLGVDAAILFSDILVIPYALGMGLDFTDAGPVFEKPLAQRSNPLEGLNPDPSKLEYIYKVVDEIIKTRPENTPLIGFCGAPLTVLLFMLQGLGRKGDFPDAVKFIYQNKEATKRLVEELTELSVVYAQEQINHGVEVFQLFDTHAGLIPFDLYKELFLPATEKIAEAVRAKEVPFIFFPKGLGSGIGAITPEYCDFLSIDWQTSLQTARKLVHQEVGLQGNIDPRLLFAPQQEMEKTLESYIEFGRKNQNWIFNLGHGFIPGLPYENAKFLADWVKNTDWKRNS</sequence>
<evidence type="ECO:0000256" key="4">
    <source>
        <dbReference type="ARBA" id="ARBA00022793"/>
    </source>
</evidence>
<evidence type="ECO:0000256" key="3">
    <source>
        <dbReference type="ARBA" id="ARBA00012288"/>
    </source>
</evidence>
<dbReference type="Pfam" id="PF01208">
    <property type="entry name" value="URO-D"/>
    <property type="match status" value="1"/>
</dbReference>
<proteinExistence type="inferred from homology"/>
<dbReference type="GO" id="GO:0006782">
    <property type="term" value="P:protoporphyrinogen IX biosynthetic process"/>
    <property type="evidence" value="ECO:0007669"/>
    <property type="project" value="UniProtKB-UniPathway"/>
</dbReference>
<evidence type="ECO:0000313" key="10">
    <source>
        <dbReference type="Proteomes" id="UP000428260"/>
    </source>
</evidence>
<evidence type="ECO:0000313" key="9">
    <source>
        <dbReference type="EMBL" id="QGY44188.1"/>
    </source>
</evidence>
<dbReference type="EC" id="4.1.1.37" evidence="3 7"/>
<keyword evidence="6" id="KW-0627">Porphyrin biosynthesis</keyword>
<dbReference type="Proteomes" id="UP000428260">
    <property type="component" value="Chromosome"/>
</dbReference>
<dbReference type="PANTHER" id="PTHR21091">
    <property type="entry name" value="METHYLTETRAHYDROFOLATE:HOMOCYSTEINE METHYLTRANSFERASE RELATED"/>
    <property type="match status" value="1"/>
</dbReference>
<protein>
    <recommendedName>
        <fullName evidence="3 7">Uroporphyrinogen decarboxylase</fullName>
        <ecNumber evidence="3 7">4.1.1.37</ecNumber>
    </recommendedName>
</protein>
<dbReference type="Gene3D" id="3.20.20.210">
    <property type="match status" value="1"/>
</dbReference>
<keyword evidence="5 9" id="KW-0456">Lyase</keyword>
<evidence type="ECO:0000259" key="8">
    <source>
        <dbReference type="Pfam" id="PF01208"/>
    </source>
</evidence>
<gene>
    <name evidence="9" type="ORF">GM418_11115</name>
</gene>
<dbReference type="NCBIfam" id="TIGR01464">
    <property type="entry name" value="hemE"/>
    <property type="match status" value="1"/>
</dbReference>
<evidence type="ECO:0000256" key="7">
    <source>
        <dbReference type="NCBIfam" id="TIGR01464"/>
    </source>
</evidence>
<dbReference type="KEGG" id="mcos:GM418_11115"/>
<dbReference type="SUPFAM" id="SSF51726">
    <property type="entry name" value="UROD/MetE-like"/>
    <property type="match status" value="1"/>
</dbReference>
<dbReference type="RefSeq" id="WP_158866042.1">
    <property type="nucleotide sequence ID" value="NZ_CP046401.1"/>
</dbReference>
<feature type="domain" description="Uroporphyrinogen decarboxylase (URO-D)" evidence="8">
    <location>
        <begin position="9"/>
        <end position="341"/>
    </location>
</feature>
<dbReference type="UniPathway" id="UPA00251">
    <property type="reaction ID" value="UER00321"/>
</dbReference>
<evidence type="ECO:0000256" key="6">
    <source>
        <dbReference type="ARBA" id="ARBA00023244"/>
    </source>
</evidence>
<dbReference type="InterPro" id="IPR038071">
    <property type="entry name" value="UROD/MetE-like_sf"/>
</dbReference>
<evidence type="ECO:0000256" key="5">
    <source>
        <dbReference type="ARBA" id="ARBA00023239"/>
    </source>
</evidence>
<reference evidence="9 10" key="1">
    <citation type="submission" date="2019-11" db="EMBL/GenBank/DDBJ databases">
        <authorList>
            <person name="Zheng R.K."/>
            <person name="Sun C.M."/>
        </authorList>
    </citation>
    <scope>NUCLEOTIDE SEQUENCE [LARGE SCALE GENOMIC DNA]</scope>
    <source>
        <strain evidence="9 10">WC007</strain>
    </source>
</reference>
<dbReference type="InterPro" id="IPR006361">
    <property type="entry name" value="Uroporphyrinogen_deCO2ase_HemE"/>
</dbReference>
<evidence type="ECO:0000256" key="2">
    <source>
        <dbReference type="ARBA" id="ARBA00009935"/>
    </source>
</evidence>
<comment type="pathway">
    <text evidence="1">Porphyrin-containing compound metabolism; protoporphyrin-IX biosynthesis; coproporphyrinogen-III from 5-aminolevulinate: step 4/4.</text>
</comment>
<accession>A0A6I6JSY3</accession>
<dbReference type="PANTHER" id="PTHR21091:SF169">
    <property type="entry name" value="UROPORPHYRINOGEN DECARBOXYLASE"/>
    <property type="match status" value="1"/>
</dbReference>
<dbReference type="AlphaFoldDB" id="A0A6I6JSY3"/>
<dbReference type="EMBL" id="CP046401">
    <property type="protein sequence ID" value="QGY44188.1"/>
    <property type="molecule type" value="Genomic_DNA"/>
</dbReference>
<name>A0A6I6JSY3_9BACT</name>
<organism evidence="9 10">
    <name type="scientific">Maribellus comscasis</name>
    <dbReference type="NCBI Taxonomy" id="2681766"/>
    <lineage>
        <taxon>Bacteria</taxon>
        <taxon>Pseudomonadati</taxon>
        <taxon>Bacteroidota</taxon>
        <taxon>Bacteroidia</taxon>
        <taxon>Marinilabiliales</taxon>
        <taxon>Prolixibacteraceae</taxon>
        <taxon>Maribellus</taxon>
    </lineage>
</organism>
<evidence type="ECO:0000256" key="1">
    <source>
        <dbReference type="ARBA" id="ARBA00004804"/>
    </source>
</evidence>